<sequence>MITRTQIQIMFPHQTIALMKMTLLMKINPLMKICQRKKMKKATSPAARMRVK</sequence>
<dbReference type="AlphaFoldDB" id="A0A9D4BD22"/>
<evidence type="ECO:0000313" key="2">
    <source>
        <dbReference type="Proteomes" id="UP000828390"/>
    </source>
</evidence>
<comment type="caution">
    <text evidence="1">The sequence shown here is derived from an EMBL/GenBank/DDBJ whole genome shotgun (WGS) entry which is preliminary data.</text>
</comment>
<keyword evidence="2" id="KW-1185">Reference proteome</keyword>
<name>A0A9D4BD22_DREPO</name>
<reference evidence="1" key="1">
    <citation type="journal article" date="2019" name="bioRxiv">
        <title>The Genome of the Zebra Mussel, Dreissena polymorpha: A Resource for Invasive Species Research.</title>
        <authorList>
            <person name="McCartney M.A."/>
            <person name="Auch B."/>
            <person name="Kono T."/>
            <person name="Mallez S."/>
            <person name="Zhang Y."/>
            <person name="Obille A."/>
            <person name="Becker A."/>
            <person name="Abrahante J.E."/>
            <person name="Garbe J."/>
            <person name="Badalamenti J.P."/>
            <person name="Herman A."/>
            <person name="Mangelson H."/>
            <person name="Liachko I."/>
            <person name="Sullivan S."/>
            <person name="Sone E.D."/>
            <person name="Koren S."/>
            <person name="Silverstein K.A.T."/>
            <person name="Beckman K.B."/>
            <person name="Gohl D.M."/>
        </authorList>
    </citation>
    <scope>NUCLEOTIDE SEQUENCE</scope>
    <source>
        <strain evidence="1">Duluth1</strain>
        <tissue evidence="1">Whole animal</tissue>
    </source>
</reference>
<evidence type="ECO:0000313" key="1">
    <source>
        <dbReference type="EMBL" id="KAH3690235.1"/>
    </source>
</evidence>
<reference evidence="1" key="2">
    <citation type="submission" date="2020-11" db="EMBL/GenBank/DDBJ databases">
        <authorList>
            <person name="McCartney M.A."/>
            <person name="Auch B."/>
            <person name="Kono T."/>
            <person name="Mallez S."/>
            <person name="Becker A."/>
            <person name="Gohl D.M."/>
            <person name="Silverstein K.A.T."/>
            <person name="Koren S."/>
            <person name="Bechman K.B."/>
            <person name="Herman A."/>
            <person name="Abrahante J.E."/>
            <person name="Garbe J."/>
        </authorList>
    </citation>
    <scope>NUCLEOTIDE SEQUENCE</scope>
    <source>
        <strain evidence="1">Duluth1</strain>
        <tissue evidence="1">Whole animal</tissue>
    </source>
</reference>
<protein>
    <submittedName>
        <fullName evidence="1">Uncharacterized protein</fullName>
    </submittedName>
</protein>
<gene>
    <name evidence="1" type="ORF">DPMN_192403</name>
</gene>
<dbReference type="Proteomes" id="UP000828390">
    <property type="component" value="Unassembled WGS sequence"/>
</dbReference>
<proteinExistence type="predicted"/>
<dbReference type="EMBL" id="JAIWYP010000072">
    <property type="protein sequence ID" value="KAH3690235.1"/>
    <property type="molecule type" value="Genomic_DNA"/>
</dbReference>
<organism evidence="1 2">
    <name type="scientific">Dreissena polymorpha</name>
    <name type="common">Zebra mussel</name>
    <name type="synonym">Mytilus polymorpha</name>
    <dbReference type="NCBI Taxonomy" id="45954"/>
    <lineage>
        <taxon>Eukaryota</taxon>
        <taxon>Metazoa</taxon>
        <taxon>Spiralia</taxon>
        <taxon>Lophotrochozoa</taxon>
        <taxon>Mollusca</taxon>
        <taxon>Bivalvia</taxon>
        <taxon>Autobranchia</taxon>
        <taxon>Heteroconchia</taxon>
        <taxon>Euheterodonta</taxon>
        <taxon>Imparidentia</taxon>
        <taxon>Neoheterodontei</taxon>
        <taxon>Myida</taxon>
        <taxon>Dreissenoidea</taxon>
        <taxon>Dreissenidae</taxon>
        <taxon>Dreissena</taxon>
    </lineage>
</organism>
<accession>A0A9D4BD22</accession>